<keyword evidence="7 13" id="KW-0630">Potassium</keyword>
<evidence type="ECO:0000256" key="10">
    <source>
        <dbReference type="ARBA" id="ARBA00023136"/>
    </source>
</evidence>
<feature type="domain" description="Potassium channel" evidence="18">
    <location>
        <begin position="84"/>
        <end position="144"/>
    </location>
</feature>
<dbReference type="InterPro" id="IPR005408">
    <property type="entry name" value="2pore_dom_K_chnl_TWIK"/>
</dbReference>
<dbReference type="InterPro" id="IPR003092">
    <property type="entry name" value="2pore_dom_K_chnl_TASK"/>
</dbReference>
<dbReference type="PRINTS" id="PR01333">
    <property type="entry name" value="2POREKCHANEL"/>
</dbReference>
<dbReference type="PANTHER" id="PTHR11003:SF28">
    <property type="entry name" value="POTASSIUM CHANNEL SUBFAMILY K MEMBER 6"/>
    <property type="match status" value="1"/>
</dbReference>
<keyword evidence="10 13" id="KW-0472">Membrane</keyword>
<keyword evidence="4 13" id="KW-0633">Potassium transport</keyword>
<feature type="region of interest" description="Disordered" evidence="16">
    <location>
        <begin position="271"/>
        <end position="317"/>
    </location>
</feature>
<dbReference type="Pfam" id="PF07885">
    <property type="entry name" value="Ion_trans_2"/>
    <property type="match status" value="2"/>
</dbReference>
<evidence type="ECO:0000256" key="8">
    <source>
        <dbReference type="ARBA" id="ARBA00022989"/>
    </source>
</evidence>
<keyword evidence="12 15" id="KW-0407">Ion channel</keyword>
<dbReference type="InterPro" id="IPR005409">
    <property type="entry name" value="2pore_dom_K_chnl_TWIK2"/>
</dbReference>
<evidence type="ECO:0000256" key="1">
    <source>
        <dbReference type="ARBA" id="ARBA00004141"/>
    </source>
</evidence>
<evidence type="ECO:0000256" key="17">
    <source>
        <dbReference type="SAM" id="Phobius"/>
    </source>
</evidence>
<feature type="compositionally biased region" description="Acidic residues" evidence="16">
    <location>
        <begin position="274"/>
        <end position="289"/>
    </location>
</feature>
<evidence type="ECO:0000259" key="18">
    <source>
        <dbReference type="Pfam" id="PF07885"/>
    </source>
</evidence>
<dbReference type="InterPro" id="IPR003280">
    <property type="entry name" value="2pore_dom_K_chnl"/>
</dbReference>
<evidence type="ECO:0000256" key="6">
    <source>
        <dbReference type="ARBA" id="ARBA00022826"/>
    </source>
</evidence>
<evidence type="ECO:0000256" key="5">
    <source>
        <dbReference type="ARBA" id="ARBA00022692"/>
    </source>
</evidence>
<dbReference type="RefSeq" id="XP_020461278.1">
    <property type="nucleotide sequence ID" value="XM_020605622.1"/>
</dbReference>
<dbReference type="Gene3D" id="1.10.287.70">
    <property type="match status" value="1"/>
</dbReference>
<reference evidence="19" key="2">
    <citation type="submission" date="2025-09" db="UniProtKB">
        <authorList>
            <consortium name="Ensembl"/>
        </authorList>
    </citation>
    <scope>IDENTIFICATION</scope>
</reference>
<evidence type="ECO:0000256" key="2">
    <source>
        <dbReference type="ARBA" id="ARBA00006666"/>
    </source>
</evidence>
<dbReference type="STRING" id="43700.ENSMALP00000015006"/>
<sequence>MPCVDKSFLLLTGVVVFYFIYLLFGGLVFSIIERPVEDQLRRDMEALIQDFLNQSCVNQTSLEHFLVKVMKANAYGVSVLGNSSPTSNWGLASSMFFANTLVTTIGYGHSTPLSDGGKAFSIFYALLGVPFTMLVLAICVQRLMYPLVLTPVSLLQRSGLDPRPATVVHFLLLLVLAVLFFFMIPAAIFSTLEESWSFLDGIYFCFISLCTIGLGDFIAGSQENQKERNLYQISVMIYLFVGLMTMCLLLRVFHRMADLHGLTTFLQLPHSEGSDEDMDPIVENEQEDQDPSHLTDKAANRPLDPGSQQSYNSINKG</sequence>
<keyword evidence="9 13" id="KW-0406">Ion transport</keyword>
<dbReference type="KEGG" id="malb:109963256"/>
<accession>A0A3Q3QL30</accession>
<evidence type="ECO:0000256" key="11">
    <source>
        <dbReference type="ARBA" id="ARBA00023180"/>
    </source>
</evidence>
<protein>
    <recommendedName>
        <fullName evidence="13">Potassium channel subfamily K member</fullName>
    </recommendedName>
</protein>
<dbReference type="SUPFAM" id="SSF81324">
    <property type="entry name" value="Voltage-gated potassium channels"/>
    <property type="match status" value="2"/>
</dbReference>
<evidence type="ECO:0000256" key="13">
    <source>
        <dbReference type="PIRNR" id="PIRNR038061"/>
    </source>
</evidence>
<organism evidence="19 20">
    <name type="scientific">Monopterus albus</name>
    <name type="common">Swamp eel</name>
    <dbReference type="NCBI Taxonomy" id="43700"/>
    <lineage>
        <taxon>Eukaryota</taxon>
        <taxon>Metazoa</taxon>
        <taxon>Chordata</taxon>
        <taxon>Craniata</taxon>
        <taxon>Vertebrata</taxon>
        <taxon>Euteleostomi</taxon>
        <taxon>Actinopterygii</taxon>
        <taxon>Neopterygii</taxon>
        <taxon>Teleostei</taxon>
        <taxon>Neoteleostei</taxon>
        <taxon>Acanthomorphata</taxon>
        <taxon>Anabantaria</taxon>
        <taxon>Synbranchiformes</taxon>
        <taxon>Synbranchidae</taxon>
        <taxon>Monopterus</taxon>
    </lineage>
</organism>
<keyword evidence="11" id="KW-0325">Glycoprotein</keyword>
<dbReference type="Proteomes" id="UP000261600">
    <property type="component" value="Unplaced"/>
</dbReference>
<feature type="transmembrane region" description="Helical" evidence="17">
    <location>
        <begin position="7"/>
        <end position="32"/>
    </location>
</feature>
<dbReference type="PRINTS" id="PR01587">
    <property type="entry name" value="TWIK2CHANNEL"/>
</dbReference>
<feature type="transmembrane region" description="Helical" evidence="17">
    <location>
        <begin position="89"/>
        <end position="108"/>
    </location>
</feature>
<dbReference type="InterPro" id="IPR013099">
    <property type="entry name" value="K_chnl_dom"/>
</dbReference>
<dbReference type="GO" id="GO:0030322">
    <property type="term" value="P:stabilization of membrane potential"/>
    <property type="evidence" value="ECO:0007669"/>
    <property type="project" value="TreeGrafter"/>
</dbReference>
<reference evidence="19" key="1">
    <citation type="submission" date="2025-08" db="UniProtKB">
        <authorList>
            <consortium name="Ensembl"/>
        </authorList>
    </citation>
    <scope>IDENTIFICATION</scope>
</reference>
<feature type="glycosylation site" description="N-linked (GlcNAc...) asparagine" evidence="14">
    <location>
        <position position="82"/>
    </location>
</feature>
<evidence type="ECO:0000256" key="9">
    <source>
        <dbReference type="ARBA" id="ARBA00023065"/>
    </source>
</evidence>
<dbReference type="PANTHER" id="PTHR11003">
    <property type="entry name" value="POTASSIUM CHANNEL, SUBFAMILY K"/>
    <property type="match status" value="1"/>
</dbReference>
<dbReference type="PRINTS" id="PR01586">
    <property type="entry name" value="TWIKCHANNEL"/>
</dbReference>
<feature type="domain" description="Potassium channel" evidence="18">
    <location>
        <begin position="178"/>
        <end position="256"/>
    </location>
</feature>
<proteinExistence type="inferred from homology"/>
<evidence type="ECO:0000256" key="12">
    <source>
        <dbReference type="ARBA" id="ARBA00023303"/>
    </source>
</evidence>
<keyword evidence="20" id="KW-1185">Reference proteome</keyword>
<keyword evidence="6 13" id="KW-0631">Potassium channel</keyword>
<feature type="compositionally biased region" description="Polar residues" evidence="16">
    <location>
        <begin position="306"/>
        <end position="317"/>
    </location>
</feature>
<keyword evidence="3 13" id="KW-0813">Transport</keyword>
<evidence type="ECO:0000313" key="19">
    <source>
        <dbReference type="Ensembl" id="ENSMALP00000015006.1"/>
    </source>
</evidence>
<comment type="similarity">
    <text evidence="2 15">Belongs to the two pore domain potassium channel (TC 1.A.1.8) family.</text>
</comment>
<keyword evidence="5 15" id="KW-0812">Transmembrane</keyword>
<keyword evidence="8 17" id="KW-1133">Transmembrane helix</keyword>
<feature type="transmembrane region" description="Helical" evidence="17">
    <location>
        <begin position="201"/>
        <end position="219"/>
    </location>
</feature>
<dbReference type="GeneID" id="109963256"/>
<feature type="compositionally biased region" description="Basic and acidic residues" evidence="16">
    <location>
        <begin position="290"/>
        <end position="299"/>
    </location>
</feature>
<evidence type="ECO:0000256" key="15">
    <source>
        <dbReference type="RuleBase" id="RU003857"/>
    </source>
</evidence>
<dbReference type="PIRSF" id="PIRSF038061">
    <property type="entry name" value="K_channel_subfamily_K_type"/>
    <property type="match status" value="1"/>
</dbReference>
<feature type="transmembrane region" description="Helical" evidence="17">
    <location>
        <begin position="165"/>
        <end position="189"/>
    </location>
</feature>
<dbReference type="CTD" id="9424"/>
<dbReference type="OrthoDB" id="297496at2759"/>
<evidence type="ECO:0000256" key="16">
    <source>
        <dbReference type="SAM" id="MobiDB-lite"/>
    </source>
</evidence>
<feature type="transmembrane region" description="Helical" evidence="17">
    <location>
        <begin position="120"/>
        <end position="145"/>
    </location>
</feature>
<comment type="subcellular location">
    <subcellularLocation>
        <location evidence="1">Membrane</location>
        <topology evidence="1">Multi-pass membrane protein</topology>
    </subcellularLocation>
</comment>
<evidence type="ECO:0000256" key="4">
    <source>
        <dbReference type="ARBA" id="ARBA00022538"/>
    </source>
</evidence>
<name>A0A3Q3QL30_MONAL</name>
<dbReference type="AlphaFoldDB" id="A0A3Q3QL30"/>
<dbReference type="GO" id="GO:0022841">
    <property type="term" value="F:potassium ion leak channel activity"/>
    <property type="evidence" value="ECO:0007669"/>
    <property type="project" value="TreeGrafter"/>
</dbReference>
<evidence type="ECO:0000256" key="7">
    <source>
        <dbReference type="ARBA" id="ARBA00022958"/>
    </source>
</evidence>
<evidence type="ECO:0000256" key="3">
    <source>
        <dbReference type="ARBA" id="ARBA00022448"/>
    </source>
</evidence>
<dbReference type="GO" id="GO:0015271">
    <property type="term" value="F:outward rectifier potassium channel activity"/>
    <property type="evidence" value="ECO:0007669"/>
    <property type="project" value="TreeGrafter"/>
</dbReference>
<dbReference type="Ensembl" id="ENSMALT00000015314.1">
    <property type="protein sequence ID" value="ENSMALP00000015006.1"/>
    <property type="gene ID" value="ENSMALG00000010544.1"/>
</dbReference>
<feature type="transmembrane region" description="Helical" evidence="17">
    <location>
        <begin position="231"/>
        <end position="253"/>
    </location>
</feature>
<evidence type="ECO:0000256" key="14">
    <source>
        <dbReference type="PIRSR" id="PIRSR038061-1"/>
    </source>
</evidence>
<evidence type="ECO:0000313" key="20">
    <source>
        <dbReference type="Proteomes" id="UP000261600"/>
    </source>
</evidence>
<dbReference type="GO" id="GO:0005886">
    <property type="term" value="C:plasma membrane"/>
    <property type="evidence" value="ECO:0007669"/>
    <property type="project" value="TreeGrafter"/>
</dbReference>